<dbReference type="Proteomes" id="UP000315037">
    <property type="component" value="Unassembled WGS sequence"/>
</dbReference>
<dbReference type="SUPFAM" id="SSF64288">
    <property type="entry name" value="Chorismate lyase-like"/>
    <property type="match status" value="1"/>
</dbReference>
<dbReference type="InterPro" id="IPR028978">
    <property type="entry name" value="Chorismate_lyase_/UTRA_dom_sf"/>
</dbReference>
<dbReference type="Gene3D" id="3.40.1410.10">
    <property type="entry name" value="Chorismate lyase-like"/>
    <property type="match status" value="1"/>
</dbReference>
<organism evidence="1 2">
    <name type="scientific">Oecophyllibacter saccharovorans</name>
    <dbReference type="NCBI Taxonomy" id="2558360"/>
    <lineage>
        <taxon>Bacteria</taxon>
        <taxon>Pseudomonadati</taxon>
        <taxon>Pseudomonadota</taxon>
        <taxon>Alphaproteobacteria</taxon>
        <taxon>Acetobacterales</taxon>
        <taxon>Acetobacteraceae</taxon>
        <taxon>Oecophyllibacter</taxon>
    </lineage>
</organism>
<sequence length="137" mass="15539">MRETPLLRHVRLMHRGTCLSEAWNCYFPTRLPPQIQRRLSDPTLPFGRALGPTAFRRQRLTSLPFPEARAPDTLAADCVLQHQALLFPRAGSEAKERPFACVLERYTQATLQYFRAAFQCGADFRQSLFQAESAGGT</sequence>
<comment type="caution">
    <text evidence="1">The sequence shown here is derived from an EMBL/GenBank/DDBJ whole genome shotgun (WGS) entry which is preliminary data.</text>
</comment>
<accession>A0A506ULI3</accession>
<name>A0A506ULI3_9PROT</name>
<proteinExistence type="predicted"/>
<dbReference type="EMBL" id="SORZ01000002">
    <property type="protein sequence ID" value="TPW34175.1"/>
    <property type="molecule type" value="Genomic_DNA"/>
</dbReference>
<gene>
    <name evidence="1" type="ORF">E3202_06540</name>
</gene>
<dbReference type="RefSeq" id="WP_165600822.1">
    <property type="nucleotide sequence ID" value="NZ_SORZ01000002.1"/>
</dbReference>
<reference evidence="1 2" key="1">
    <citation type="submission" date="2019-03" db="EMBL/GenBank/DDBJ databases">
        <title>The complete genome sequence of Neokomagataea sp. Jb2 NBRC113641.</title>
        <authorList>
            <person name="Chua K.-O."/>
            <person name="Chan K.-G."/>
            <person name="See-Too W.-S."/>
        </authorList>
    </citation>
    <scope>NUCLEOTIDE SEQUENCE [LARGE SCALE GENOMIC DNA]</scope>
    <source>
        <strain evidence="1 2">Jb2</strain>
    </source>
</reference>
<protein>
    <submittedName>
        <fullName evidence="1">Uncharacterized protein</fullName>
    </submittedName>
</protein>
<evidence type="ECO:0000313" key="1">
    <source>
        <dbReference type="EMBL" id="TPW34175.1"/>
    </source>
</evidence>
<evidence type="ECO:0000313" key="2">
    <source>
        <dbReference type="Proteomes" id="UP000315037"/>
    </source>
</evidence>
<keyword evidence="2" id="KW-1185">Reference proteome</keyword>
<dbReference type="AlphaFoldDB" id="A0A506ULI3"/>